<sequence>MTSHIRFNQIVERSRFPSNAVTRLNALDNKLAPLYGVQNDTLTALDFDSVINELRDVSFNLTEIADISNDMAVTDQALTIILDYLRNCGDQLISPQAVYVLLQPLQERHAAIWDAVNDLV</sequence>
<name>A0ABV6ILE9_9BURK</name>
<evidence type="ECO:0000313" key="2">
    <source>
        <dbReference type="Proteomes" id="UP001589844"/>
    </source>
</evidence>
<proteinExistence type="predicted"/>
<reference evidence="1 2" key="1">
    <citation type="submission" date="2024-09" db="EMBL/GenBank/DDBJ databases">
        <authorList>
            <person name="Sun Q."/>
            <person name="Mori K."/>
        </authorList>
    </citation>
    <scope>NUCLEOTIDE SEQUENCE [LARGE SCALE GENOMIC DNA]</scope>
    <source>
        <strain evidence="1 2">CCM 8677</strain>
    </source>
</reference>
<evidence type="ECO:0000313" key="1">
    <source>
        <dbReference type="EMBL" id="MFC0351821.1"/>
    </source>
</evidence>
<comment type="caution">
    <text evidence="1">The sequence shown here is derived from an EMBL/GenBank/DDBJ whole genome shotgun (WGS) entry which is preliminary data.</text>
</comment>
<gene>
    <name evidence="1" type="ORF">ACFFJH_18535</name>
</gene>
<dbReference type="Proteomes" id="UP001589844">
    <property type="component" value="Unassembled WGS sequence"/>
</dbReference>
<organism evidence="1 2">
    <name type="scientific">Undibacterium danionis</name>
    <dbReference type="NCBI Taxonomy" id="1812100"/>
    <lineage>
        <taxon>Bacteria</taxon>
        <taxon>Pseudomonadati</taxon>
        <taxon>Pseudomonadota</taxon>
        <taxon>Betaproteobacteria</taxon>
        <taxon>Burkholderiales</taxon>
        <taxon>Oxalobacteraceae</taxon>
        <taxon>Undibacterium</taxon>
    </lineage>
</organism>
<protein>
    <submittedName>
        <fullName evidence="1">Uncharacterized protein</fullName>
    </submittedName>
</protein>
<accession>A0ABV6ILE9</accession>
<dbReference type="EMBL" id="JBHLXJ010000033">
    <property type="protein sequence ID" value="MFC0351821.1"/>
    <property type="molecule type" value="Genomic_DNA"/>
</dbReference>
<keyword evidence="2" id="KW-1185">Reference proteome</keyword>
<dbReference type="RefSeq" id="WP_390214524.1">
    <property type="nucleotide sequence ID" value="NZ_JBHLXJ010000033.1"/>
</dbReference>